<protein>
    <submittedName>
        <fullName evidence="1">HAD family phosphatase</fullName>
    </submittedName>
</protein>
<dbReference type="SFLD" id="SFLDS00003">
    <property type="entry name" value="Haloacid_Dehalogenase"/>
    <property type="match status" value="1"/>
</dbReference>
<proteinExistence type="predicted"/>
<dbReference type="KEGG" id="afx:JZ786_08835"/>
<organism evidence="1 2">
    <name type="scientific">Alicyclobacillus mengziensis</name>
    <dbReference type="NCBI Taxonomy" id="2931921"/>
    <lineage>
        <taxon>Bacteria</taxon>
        <taxon>Bacillati</taxon>
        <taxon>Bacillota</taxon>
        <taxon>Bacilli</taxon>
        <taxon>Bacillales</taxon>
        <taxon>Alicyclobacillaceae</taxon>
        <taxon>Alicyclobacillus</taxon>
    </lineage>
</organism>
<dbReference type="PANTHER" id="PTHR10000">
    <property type="entry name" value="PHOSPHOSERINE PHOSPHATASE"/>
    <property type="match status" value="1"/>
</dbReference>
<dbReference type="CDD" id="cd07516">
    <property type="entry name" value="HAD_Pase"/>
    <property type="match status" value="1"/>
</dbReference>
<dbReference type="EMBL" id="CP071182">
    <property type="protein sequence ID" value="QSO49014.1"/>
    <property type="molecule type" value="Genomic_DNA"/>
</dbReference>
<dbReference type="Gene3D" id="3.40.50.1000">
    <property type="entry name" value="HAD superfamily/HAD-like"/>
    <property type="match status" value="1"/>
</dbReference>
<sequence length="248" mass="27037">MSKWKLIALDLDGTTLGPDGQMSDSTRYWLKKAKDSGVLFTFATGRHWNGMVQTLVSELDVDIPVVTSNGAEVHLPNGDLVSRRHLRTASVAFLLHLAQQKKAHYWGATITGPVQEAEIPIDVTTAEWLKFGFHATESQIIDDIWAELAELGEFSLSNSHPLNIEVNAIGVTKAAGLADVCKICGLSRDVLVAMGDSLNDVSMLEWAGLGIAMGNAQDMVKHAADWVSRRNDEDGVAYAIEHRVLADM</sequence>
<dbReference type="Gene3D" id="3.30.1240.10">
    <property type="match status" value="1"/>
</dbReference>
<evidence type="ECO:0000313" key="1">
    <source>
        <dbReference type="EMBL" id="QSO49014.1"/>
    </source>
</evidence>
<dbReference type="PROSITE" id="PS01229">
    <property type="entry name" value="COF_2"/>
    <property type="match status" value="1"/>
</dbReference>
<dbReference type="InterPro" id="IPR036412">
    <property type="entry name" value="HAD-like_sf"/>
</dbReference>
<reference evidence="1 2" key="1">
    <citation type="submission" date="2021-02" db="EMBL/GenBank/DDBJ databases">
        <title>Alicyclobacillus curvatus sp. nov. and Alicyclobacillus mengziensis sp. nov., two acidophilic bacteria isolated from acid mine drainage.</title>
        <authorList>
            <person name="Huang Y."/>
        </authorList>
    </citation>
    <scope>NUCLEOTIDE SEQUENCE [LARGE SCALE GENOMIC DNA]</scope>
    <source>
        <strain evidence="1 2">S30H14</strain>
    </source>
</reference>
<dbReference type="GO" id="GO:0005829">
    <property type="term" value="C:cytosol"/>
    <property type="evidence" value="ECO:0007669"/>
    <property type="project" value="TreeGrafter"/>
</dbReference>
<dbReference type="Proteomes" id="UP000663505">
    <property type="component" value="Chromosome"/>
</dbReference>
<dbReference type="InterPro" id="IPR006379">
    <property type="entry name" value="HAD-SF_hydro_IIB"/>
</dbReference>
<dbReference type="RefSeq" id="WP_206658328.1">
    <property type="nucleotide sequence ID" value="NZ_CP071182.1"/>
</dbReference>
<accession>A0A9X7W1N7</accession>
<name>A0A9X7W1N7_9BACL</name>
<dbReference type="GO" id="GO:0016791">
    <property type="term" value="F:phosphatase activity"/>
    <property type="evidence" value="ECO:0007669"/>
    <property type="project" value="TreeGrafter"/>
</dbReference>
<dbReference type="Pfam" id="PF08282">
    <property type="entry name" value="Hydrolase_3"/>
    <property type="match status" value="2"/>
</dbReference>
<dbReference type="SUPFAM" id="SSF56784">
    <property type="entry name" value="HAD-like"/>
    <property type="match status" value="1"/>
</dbReference>
<gene>
    <name evidence="1" type="ORF">JZ786_08835</name>
</gene>
<dbReference type="InterPro" id="IPR023214">
    <property type="entry name" value="HAD_sf"/>
</dbReference>
<dbReference type="PANTHER" id="PTHR10000:SF55">
    <property type="entry name" value="5-AMINO-6-(5-PHOSPHO-D-RIBITYLAMINO)URACIL PHOSPHATASE YCSE"/>
    <property type="match status" value="1"/>
</dbReference>
<dbReference type="GO" id="GO:0000287">
    <property type="term" value="F:magnesium ion binding"/>
    <property type="evidence" value="ECO:0007669"/>
    <property type="project" value="TreeGrafter"/>
</dbReference>
<evidence type="ECO:0000313" key="2">
    <source>
        <dbReference type="Proteomes" id="UP000663505"/>
    </source>
</evidence>
<dbReference type="SFLD" id="SFLDG01140">
    <property type="entry name" value="C2.B:_Phosphomannomutase_and_P"/>
    <property type="match status" value="1"/>
</dbReference>
<dbReference type="AlphaFoldDB" id="A0A9X7W1N7"/>
<dbReference type="NCBIfam" id="TIGR01484">
    <property type="entry name" value="HAD-SF-IIB"/>
    <property type="match status" value="1"/>
</dbReference>
<keyword evidence="2" id="KW-1185">Reference proteome</keyword>